<gene>
    <name evidence="2" type="ORF">GCM10023196_039580</name>
</gene>
<reference evidence="3" key="1">
    <citation type="journal article" date="2019" name="Int. J. Syst. Evol. Microbiol.">
        <title>The Global Catalogue of Microorganisms (GCM) 10K type strain sequencing project: providing services to taxonomists for standard genome sequencing and annotation.</title>
        <authorList>
            <consortium name="The Broad Institute Genomics Platform"/>
            <consortium name="The Broad Institute Genome Sequencing Center for Infectious Disease"/>
            <person name="Wu L."/>
            <person name="Ma J."/>
        </authorList>
    </citation>
    <scope>NUCLEOTIDE SEQUENCE [LARGE SCALE GENOMIC DNA]</scope>
    <source>
        <strain evidence="3">JCM 17939</strain>
    </source>
</reference>
<sequence length="953" mass="102580">MKIRLAGGVVASDLCVWVPRSSGPARLVDESTVPPGAAVALGPVAAADEEVRDAVAELTRLVKAGGVVAAGAGVDLGSGFRSARLAGARGDQRDAVLAALRVLGVENAHRLGDRAGFLVALFGPAVTKRVGAAAERAIHEGRWAAVHLASAASDVLGPEQVEQILALRAPEDADLTPAGPPSALAQHLRQVLEPVPRPRRPALITDLWARVLEHHAGRARRERRLATQSRRDRICDLRARRRHDEDELIVGWLRAWLGGREPSLAEAARWVPHYHHWQDVFGRLLQDALAATALLRTAMAVADHGFDEGLARSAPAIHAAHAQPYRVEGRSTRPVPGLTGLPARPGAYVRDIHRRLTDGKPRDARFEAYVRQRLACARDFALVIIETAAHLFEESKGLRDEVLRGWGRSGLGSWREGAGYGSARPPDAWGGIPPWTSPLLGDEEPLFRRLAASPGASPAEVEVVGDLLWYADLIDALAALYGHDAARATPGIGAPWFDHDPPPPEPEPLSPRLDSITLAVSSAAQLVALGGTPPRGARTWTDFTTGLMAATAITEAFTGEFAVPAPLAALDGTIVPGTGARFRVARNARTLAEWSDYMGNCIAGPHYRDNATAGRCGLAGLYDKDGILLLNAELSPRRPAVRGWQVTEIAARFNETPEWSLEQRFRDWVATIPGMTATTVAGEPQDESPPEPVGRQRPRPRLVEEVGPALETLAERAWRDEVDAEVIGTFAALAQTPPDAALTRLRRMGSDQLADACRRALDDGAVDLDRLWAATGVRPLRTAVEALDPALRHHFDRLAPLLGDPPFPKALRRLVKLPAVADAHALDLMARRTRRAIGLLASRDDAVIARAVSRRATEPLLCALAVTVTCRAPAIALAPVTPPRTVTVPGYPVTDLSDEDGPWQHALPIARELGADTEAFWDRIAEHGLRVPASWLGPGGWTALWSRAHAHHR</sequence>
<name>A0ABP8UBW3_9ACTN</name>
<proteinExistence type="predicted"/>
<keyword evidence="3" id="KW-1185">Reference proteome</keyword>
<dbReference type="EMBL" id="BAABHK010000005">
    <property type="protein sequence ID" value="GAA4627427.1"/>
    <property type="molecule type" value="Genomic_DNA"/>
</dbReference>
<comment type="caution">
    <text evidence="2">The sequence shown here is derived from an EMBL/GenBank/DDBJ whole genome shotgun (WGS) entry which is preliminary data.</text>
</comment>
<dbReference type="Proteomes" id="UP001501442">
    <property type="component" value="Unassembled WGS sequence"/>
</dbReference>
<evidence type="ECO:0000256" key="1">
    <source>
        <dbReference type="SAM" id="MobiDB-lite"/>
    </source>
</evidence>
<feature type="region of interest" description="Disordered" evidence="1">
    <location>
        <begin position="677"/>
        <end position="699"/>
    </location>
</feature>
<organism evidence="2 3">
    <name type="scientific">Actinoallomurus vinaceus</name>
    <dbReference type="NCBI Taxonomy" id="1080074"/>
    <lineage>
        <taxon>Bacteria</taxon>
        <taxon>Bacillati</taxon>
        <taxon>Actinomycetota</taxon>
        <taxon>Actinomycetes</taxon>
        <taxon>Streptosporangiales</taxon>
        <taxon>Thermomonosporaceae</taxon>
        <taxon>Actinoallomurus</taxon>
    </lineage>
</organism>
<accession>A0ABP8UBW3</accession>
<protein>
    <submittedName>
        <fullName evidence="2">Uncharacterized protein</fullName>
    </submittedName>
</protein>
<dbReference type="RefSeq" id="WP_345432367.1">
    <property type="nucleotide sequence ID" value="NZ_BAABHK010000005.1"/>
</dbReference>
<evidence type="ECO:0000313" key="2">
    <source>
        <dbReference type="EMBL" id="GAA4627427.1"/>
    </source>
</evidence>
<evidence type="ECO:0000313" key="3">
    <source>
        <dbReference type="Proteomes" id="UP001501442"/>
    </source>
</evidence>